<gene>
    <name evidence="2" type="ORF">RFULGI_LOCUS19194</name>
</gene>
<dbReference type="EMBL" id="CAJVPZ010091286">
    <property type="protein sequence ID" value="CAG8815451.1"/>
    <property type="molecule type" value="Genomic_DNA"/>
</dbReference>
<keyword evidence="3" id="KW-1185">Reference proteome</keyword>
<evidence type="ECO:0000256" key="1">
    <source>
        <dbReference type="SAM" id="MobiDB-lite"/>
    </source>
</evidence>
<feature type="non-terminal residue" evidence="2">
    <location>
        <position position="1"/>
    </location>
</feature>
<name>A0A9N9K9X8_9GLOM</name>
<accession>A0A9N9K9X8</accession>
<dbReference type="OrthoDB" id="2328672at2759"/>
<dbReference type="Proteomes" id="UP000789396">
    <property type="component" value="Unassembled WGS sequence"/>
</dbReference>
<comment type="caution">
    <text evidence="2">The sequence shown here is derived from an EMBL/GenBank/DDBJ whole genome shotgun (WGS) entry which is preliminary data.</text>
</comment>
<feature type="non-terminal residue" evidence="2">
    <location>
        <position position="41"/>
    </location>
</feature>
<dbReference type="AlphaFoldDB" id="A0A9N9K9X8"/>
<sequence length="41" mass="4974">HEILEGKDAKIERDSENKKRNLDPESHEYDRELNRIFAHIQ</sequence>
<organism evidence="2 3">
    <name type="scientific">Racocetra fulgida</name>
    <dbReference type="NCBI Taxonomy" id="60492"/>
    <lineage>
        <taxon>Eukaryota</taxon>
        <taxon>Fungi</taxon>
        <taxon>Fungi incertae sedis</taxon>
        <taxon>Mucoromycota</taxon>
        <taxon>Glomeromycotina</taxon>
        <taxon>Glomeromycetes</taxon>
        <taxon>Diversisporales</taxon>
        <taxon>Gigasporaceae</taxon>
        <taxon>Racocetra</taxon>
    </lineage>
</organism>
<proteinExistence type="predicted"/>
<feature type="region of interest" description="Disordered" evidence="1">
    <location>
        <begin position="1"/>
        <end position="26"/>
    </location>
</feature>
<evidence type="ECO:0000313" key="2">
    <source>
        <dbReference type="EMBL" id="CAG8815451.1"/>
    </source>
</evidence>
<evidence type="ECO:0000313" key="3">
    <source>
        <dbReference type="Proteomes" id="UP000789396"/>
    </source>
</evidence>
<reference evidence="2" key="1">
    <citation type="submission" date="2021-06" db="EMBL/GenBank/DDBJ databases">
        <authorList>
            <person name="Kallberg Y."/>
            <person name="Tangrot J."/>
            <person name="Rosling A."/>
        </authorList>
    </citation>
    <scope>NUCLEOTIDE SEQUENCE</scope>
    <source>
        <strain evidence="2">IN212</strain>
    </source>
</reference>
<protein>
    <submittedName>
        <fullName evidence="2">2209_t:CDS:1</fullName>
    </submittedName>
</protein>